<evidence type="ECO:0000256" key="1">
    <source>
        <dbReference type="SAM" id="MobiDB-lite"/>
    </source>
</evidence>
<feature type="compositionally biased region" description="Low complexity" evidence="1">
    <location>
        <begin position="389"/>
        <end position="407"/>
    </location>
</feature>
<feature type="region of interest" description="Disordered" evidence="1">
    <location>
        <begin position="1"/>
        <end position="22"/>
    </location>
</feature>
<comment type="caution">
    <text evidence="2">The sequence shown here is derived from an EMBL/GenBank/DDBJ whole genome shotgun (WGS) entry which is preliminary data.</text>
</comment>
<organism evidence="2 3">
    <name type="scientific">Tolypocladium paradoxum</name>
    <dbReference type="NCBI Taxonomy" id="94208"/>
    <lineage>
        <taxon>Eukaryota</taxon>
        <taxon>Fungi</taxon>
        <taxon>Dikarya</taxon>
        <taxon>Ascomycota</taxon>
        <taxon>Pezizomycotina</taxon>
        <taxon>Sordariomycetes</taxon>
        <taxon>Hypocreomycetidae</taxon>
        <taxon>Hypocreales</taxon>
        <taxon>Ophiocordycipitaceae</taxon>
        <taxon>Tolypocladium</taxon>
    </lineage>
</organism>
<name>A0A2S4L9S6_9HYPO</name>
<evidence type="ECO:0000313" key="3">
    <source>
        <dbReference type="Proteomes" id="UP000237481"/>
    </source>
</evidence>
<dbReference type="Proteomes" id="UP000237481">
    <property type="component" value="Unassembled WGS sequence"/>
</dbReference>
<dbReference type="OrthoDB" id="4927521at2759"/>
<feature type="region of interest" description="Disordered" evidence="1">
    <location>
        <begin position="385"/>
        <end position="407"/>
    </location>
</feature>
<feature type="compositionally biased region" description="Polar residues" evidence="1">
    <location>
        <begin position="166"/>
        <end position="177"/>
    </location>
</feature>
<sequence length="407" mass="45383">MDDLRPSGPCEPASLPPPVPPLTFEFTRIRAPRAPKPKKTRHAPYPLLLPYRQGEQGLSPPEPPRTTTAPYRVPMNTLVQGMNRQTLHTFDYADQDRMQELVRDQSDMIMDVDPDEVEAKEAPLPPMARSFEMMRIRRKRTSRGRPVPGPWHSSEDAGASRPEQPSPTTRHAQNPTTEPSPAPRQSPLEVGPEEMEAKEAPLVPTLRSLKLMPSRCRSTRRGRPLTGPWHLFEDARPRPEEPSPTTRHAQNATLEPLPAIWRSQPPVAVDAADDSACLDLEPDEGYCEGGDDMSWLGAASMLMGGLPTNGRLRFRTSAEAAMQCSVVVQKNPRMRRRRQRKMDTRLRASSTVTDASFDTYSSSMMLEAPEVLDPERPFVEPVAERISSDVTTQDGTGAVTTTGHDEH</sequence>
<keyword evidence="3" id="KW-1185">Reference proteome</keyword>
<feature type="region of interest" description="Disordered" evidence="1">
    <location>
        <begin position="110"/>
        <end position="249"/>
    </location>
</feature>
<dbReference type="EMBL" id="PKSG01000067">
    <property type="protein sequence ID" value="POR39169.1"/>
    <property type="molecule type" value="Genomic_DNA"/>
</dbReference>
<protein>
    <submittedName>
        <fullName evidence="2">Uncharacterized protein</fullName>
    </submittedName>
</protein>
<evidence type="ECO:0000313" key="2">
    <source>
        <dbReference type="EMBL" id="POR39169.1"/>
    </source>
</evidence>
<dbReference type="AlphaFoldDB" id="A0A2S4L9S6"/>
<feature type="region of interest" description="Disordered" evidence="1">
    <location>
        <begin position="51"/>
        <end position="71"/>
    </location>
</feature>
<proteinExistence type="predicted"/>
<feature type="compositionally biased region" description="Basic and acidic residues" evidence="1">
    <location>
        <begin position="231"/>
        <end position="241"/>
    </location>
</feature>
<reference evidence="2 3" key="1">
    <citation type="submission" date="2018-01" db="EMBL/GenBank/DDBJ databases">
        <title>Harnessing the power of phylogenomics to disentangle the directionality and signatures of interkingdom host jumping in the parasitic fungal genus Tolypocladium.</title>
        <authorList>
            <person name="Quandt C.A."/>
            <person name="Patterson W."/>
            <person name="Spatafora J.W."/>
        </authorList>
    </citation>
    <scope>NUCLEOTIDE SEQUENCE [LARGE SCALE GENOMIC DNA]</scope>
    <source>
        <strain evidence="2 3">NRBC 100945</strain>
    </source>
</reference>
<gene>
    <name evidence="2" type="ORF">TPAR_00626</name>
</gene>
<accession>A0A2S4L9S6</accession>